<accession>L9WYK7</accession>
<dbReference type="OrthoDB" id="385130at2157"/>
<comment type="caution">
    <text evidence="2">The sequence shown here is derived from an EMBL/GenBank/DDBJ whole genome shotgun (WGS) entry which is preliminary data.</text>
</comment>
<dbReference type="RefSeq" id="WP_005558831.1">
    <property type="nucleotide sequence ID" value="NZ_AOIB01000036.1"/>
</dbReference>
<dbReference type="eggNOG" id="arCOG08190">
    <property type="taxonomic scope" value="Archaea"/>
</dbReference>
<keyword evidence="1" id="KW-0812">Transmembrane</keyword>
<evidence type="ECO:0000313" key="2">
    <source>
        <dbReference type="EMBL" id="ELY54565.1"/>
    </source>
</evidence>
<feature type="transmembrane region" description="Helical" evidence="1">
    <location>
        <begin position="28"/>
        <end position="50"/>
    </location>
</feature>
<organism evidence="2 3">
    <name type="scientific">Natronococcus amylolyticus DSM 10524</name>
    <dbReference type="NCBI Taxonomy" id="1227497"/>
    <lineage>
        <taxon>Archaea</taxon>
        <taxon>Methanobacteriati</taxon>
        <taxon>Methanobacteriota</taxon>
        <taxon>Stenosarchaea group</taxon>
        <taxon>Halobacteria</taxon>
        <taxon>Halobacteriales</taxon>
        <taxon>Natrialbaceae</taxon>
        <taxon>Natronococcus</taxon>
    </lineage>
</organism>
<feature type="transmembrane region" description="Helical" evidence="1">
    <location>
        <begin position="116"/>
        <end position="137"/>
    </location>
</feature>
<name>L9WYK7_9EURY</name>
<evidence type="ECO:0008006" key="4">
    <source>
        <dbReference type="Google" id="ProtNLM"/>
    </source>
</evidence>
<dbReference type="Proteomes" id="UP000011688">
    <property type="component" value="Unassembled WGS sequence"/>
</dbReference>
<reference evidence="2 3" key="1">
    <citation type="journal article" date="2014" name="PLoS Genet.">
        <title>Phylogenetically driven sequencing of extremely halophilic archaea reveals strategies for static and dynamic osmo-response.</title>
        <authorList>
            <person name="Becker E.A."/>
            <person name="Seitzer P.M."/>
            <person name="Tritt A."/>
            <person name="Larsen D."/>
            <person name="Krusor M."/>
            <person name="Yao A.I."/>
            <person name="Wu D."/>
            <person name="Madern D."/>
            <person name="Eisen J.A."/>
            <person name="Darling A.E."/>
            <person name="Facciotti M.T."/>
        </authorList>
    </citation>
    <scope>NUCLEOTIDE SEQUENCE [LARGE SCALE GENOMIC DNA]</scope>
    <source>
        <strain evidence="2 3">DSM 10524</strain>
    </source>
</reference>
<feature type="transmembrane region" description="Helical" evidence="1">
    <location>
        <begin position="300"/>
        <end position="324"/>
    </location>
</feature>
<feature type="transmembrane region" description="Helical" evidence="1">
    <location>
        <begin position="336"/>
        <end position="352"/>
    </location>
</feature>
<dbReference type="STRING" id="1227497.C491_18224"/>
<evidence type="ECO:0000256" key="1">
    <source>
        <dbReference type="SAM" id="Phobius"/>
    </source>
</evidence>
<protein>
    <recommendedName>
        <fullName evidence="4">O-antigen polymerase</fullName>
    </recommendedName>
</protein>
<evidence type="ECO:0000313" key="3">
    <source>
        <dbReference type="Proteomes" id="UP000011688"/>
    </source>
</evidence>
<gene>
    <name evidence="2" type="ORF">C491_18224</name>
</gene>
<dbReference type="EMBL" id="AOIB01000036">
    <property type="protein sequence ID" value="ELY54565.1"/>
    <property type="molecule type" value="Genomic_DNA"/>
</dbReference>
<feature type="transmembrane region" description="Helical" evidence="1">
    <location>
        <begin position="268"/>
        <end position="288"/>
    </location>
</feature>
<keyword evidence="1" id="KW-0472">Membrane</keyword>
<sequence>MAKTAAASVGAALSVAGLAPTTWLVDSAVGYVISGSILLSIFALGALYGLEDGRLTGASLEWPVVALFGLYWVGLVVQFGLTGSTSFVPYILLTPVVCITLWYVCPPLLLARPRQFVGGLVGAVTALTLLGIGLLGLETVTAANFPWTGNSVLGRPGLRVASVYGNSNAFGFAAAVASLGALWALLESRRRPWGAALLVTLTGLVLSDATMALLSFGAGTAVLLFVRAPIAGLAFAAVGAISASAFLLTDLGASYLALVIERGGSERLVFWGIALSQAAESPLIGAGFDAGVPTHNSFVAIVLNAGYLVGGVYVLALAGAVASVLQKVRARNDPSWNGFVLAALTLLALQMLTESFTLGGLSTPSLMLATFVGFALVDPSGKTTIPLSRTFGKTPDSGGVDQ</sequence>
<feature type="transmembrane region" description="Helical" evidence="1">
    <location>
        <begin position="62"/>
        <end position="81"/>
    </location>
</feature>
<keyword evidence="3" id="KW-1185">Reference proteome</keyword>
<feature type="transmembrane region" description="Helical" evidence="1">
    <location>
        <begin position="358"/>
        <end position="377"/>
    </location>
</feature>
<feature type="transmembrane region" description="Helical" evidence="1">
    <location>
        <begin position="232"/>
        <end position="256"/>
    </location>
</feature>
<feature type="transmembrane region" description="Helical" evidence="1">
    <location>
        <begin position="169"/>
        <end position="186"/>
    </location>
</feature>
<feature type="transmembrane region" description="Helical" evidence="1">
    <location>
        <begin position="87"/>
        <end position="104"/>
    </location>
</feature>
<dbReference type="AlphaFoldDB" id="L9WYK7"/>
<feature type="transmembrane region" description="Helical" evidence="1">
    <location>
        <begin position="193"/>
        <end position="226"/>
    </location>
</feature>
<proteinExistence type="predicted"/>
<keyword evidence="1" id="KW-1133">Transmembrane helix</keyword>